<sequence>MPAIIEDMIMRFASYILAGAALLAAVPTMAAGSKTTARGEAKLAEALDGRTAGKPVRCINLRDIRSSTIYDGTAIVYRTNGNTLYVNRPKIGAGSLDRNDVLVTKTVSTQLCNIDTIQLFDINARMQTGFVGLGDFVPYAKPAKTASR</sequence>
<dbReference type="KEGG" id="ssan:NX02_28060"/>
<evidence type="ECO:0000313" key="1">
    <source>
        <dbReference type="EMBL" id="AHE57194.1"/>
    </source>
</evidence>
<dbReference type="eggNOG" id="ENOG50343CI">
    <property type="taxonomic scope" value="Bacteria"/>
</dbReference>
<keyword evidence="2" id="KW-1185">Reference proteome</keyword>
<evidence type="ECO:0000313" key="2">
    <source>
        <dbReference type="Proteomes" id="UP000018851"/>
    </source>
</evidence>
<name>W0AH18_9SPHN</name>
<dbReference type="HOGENOM" id="CLU_147428_1_0_5"/>
<gene>
    <name evidence="1" type="ORF">NX02_28060</name>
</gene>
<dbReference type="STRING" id="1123269.NX02_28060"/>
<dbReference type="EMBL" id="CP006644">
    <property type="protein sequence ID" value="AHE57194.1"/>
    <property type="molecule type" value="Genomic_DNA"/>
</dbReference>
<dbReference type="Proteomes" id="UP000018851">
    <property type="component" value="Chromosome"/>
</dbReference>
<protein>
    <submittedName>
        <fullName evidence="1">Uncharacterized protein</fullName>
    </submittedName>
</protein>
<organism evidence="1 2">
    <name type="scientific">Sphingomonas sanxanigenens DSM 19645 = NX02</name>
    <dbReference type="NCBI Taxonomy" id="1123269"/>
    <lineage>
        <taxon>Bacteria</taxon>
        <taxon>Pseudomonadati</taxon>
        <taxon>Pseudomonadota</taxon>
        <taxon>Alphaproteobacteria</taxon>
        <taxon>Sphingomonadales</taxon>
        <taxon>Sphingomonadaceae</taxon>
        <taxon>Sphingomonas</taxon>
    </lineage>
</organism>
<dbReference type="PATRIC" id="fig|1123269.5.peg.5506"/>
<dbReference type="AlphaFoldDB" id="W0AH18"/>
<accession>W0AH18</accession>
<reference evidence="1 2" key="1">
    <citation type="submission" date="2013-07" db="EMBL/GenBank/DDBJ databases">
        <title>Completed genome of Sphingomonas sanxanigenens NX02.</title>
        <authorList>
            <person name="Ma T."/>
            <person name="Huang H."/>
            <person name="Wu M."/>
            <person name="Li X."/>
            <person name="Li G."/>
        </authorList>
    </citation>
    <scope>NUCLEOTIDE SEQUENCE [LARGE SCALE GENOMIC DNA]</scope>
    <source>
        <strain evidence="1 2">NX02</strain>
    </source>
</reference>
<proteinExistence type="predicted"/>